<evidence type="ECO:0000313" key="2">
    <source>
        <dbReference type="Proteomes" id="UP001159363"/>
    </source>
</evidence>
<comment type="caution">
    <text evidence="1">The sequence shown here is derived from an EMBL/GenBank/DDBJ whole genome shotgun (WGS) entry which is preliminary data.</text>
</comment>
<reference evidence="1 2" key="1">
    <citation type="submission" date="2023-02" db="EMBL/GenBank/DDBJ databases">
        <title>LHISI_Scaffold_Assembly.</title>
        <authorList>
            <person name="Stuart O.P."/>
            <person name="Cleave R."/>
            <person name="Magrath M.J.L."/>
            <person name="Mikheyev A.S."/>
        </authorList>
    </citation>
    <scope>NUCLEOTIDE SEQUENCE [LARGE SCALE GENOMIC DNA]</scope>
    <source>
        <strain evidence="1">Daus_M_001</strain>
        <tissue evidence="1">Leg muscle</tissue>
    </source>
</reference>
<dbReference type="PANTHER" id="PTHR47326">
    <property type="entry name" value="TRANSPOSABLE ELEMENT TC3 TRANSPOSASE-LIKE PROTEIN"/>
    <property type="match status" value="1"/>
</dbReference>
<protein>
    <submittedName>
        <fullName evidence="1">Uncharacterized protein</fullName>
    </submittedName>
</protein>
<evidence type="ECO:0000313" key="1">
    <source>
        <dbReference type="EMBL" id="KAJ8883891.1"/>
    </source>
</evidence>
<accession>A0ABQ9HHT1</accession>
<dbReference type="Proteomes" id="UP001159363">
    <property type="component" value="Chromosome 4"/>
</dbReference>
<dbReference type="EMBL" id="JARBHB010000005">
    <property type="protein sequence ID" value="KAJ8883891.1"/>
    <property type="molecule type" value="Genomic_DNA"/>
</dbReference>
<name>A0ABQ9HHT1_9NEOP</name>
<proteinExistence type="predicted"/>
<organism evidence="1 2">
    <name type="scientific">Dryococelus australis</name>
    <dbReference type="NCBI Taxonomy" id="614101"/>
    <lineage>
        <taxon>Eukaryota</taxon>
        <taxon>Metazoa</taxon>
        <taxon>Ecdysozoa</taxon>
        <taxon>Arthropoda</taxon>
        <taxon>Hexapoda</taxon>
        <taxon>Insecta</taxon>
        <taxon>Pterygota</taxon>
        <taxon>Neoptera</taxon>
        <taxon>Polyneoptera</taxon>
        <taxon>Phasmatodea</taxon>
        <taxon>Verophasmatodea</taxon>
        <taxon>Anareolatae</taxon>
        <taxon>Phasmatidae</taxon>
        <taxon>Eurycanthinae</taxon>
        <taxon>Dryococelus</taxon>
    </lineage>
</organism>
<dbReference type="PANTHER" id="PTHR47326:SF1">
    <property type="entry name" value="HTH PSQ-TYPE DOMAIN-CONTAINING PROTEIN"/>
    <property type="match status" value="1"/>
</dbReference>
<gene>
    <name evidence="1" type="ORF">PR048_015746</name>
</gene>
<sequence length="136" mass="15891">MKRYTWAELEDIAHGVTHGHGRTARNTYTAVYRGRQLPHHCIFAAIGKRLRDTGTVIKRKHYSERGRRVRTTQFEEEILASIEDAPFSSTKAISRDASQRTEMLVLRKQKLHPYHLHTVQAPGTDDYSFRLQFARW</sequence>
<keyword evidence="2" id="KW-1185">Reference proteome</keyword>